<dbReference type="AlphaFoldDB" id="Q0TWN1"/>
<keyword evidence="1" id="KW-0472">Membrane</keyword>
<dbReference type="InParanoid" id="Q0TWN1"/>
<dbReference type="SUPFAM" id="SSF52833">
    <property type="entry name" value="Thioredoxin-like"/>
    <property type="match status" value="1"/>
</dbReference>
<dbReference type="GeneID" id="5983216"/>
<evidence type="ECO:0000313" key="3">
    <source>
        <dbReference type="EMBL" id="EAT76533.1"/>
    </source>
</evidence>
<dbReference type="VEuPathDB" id="FungiDB:JI435_161610"/>
<protein>
    <recommendedName>
        <fullName evidence="2">DSBA-like thioredoxin domain-containing protein</fullName>
    </recommendedName>
</protein>
<dbReference type="KEGG" id="pno:SNOG_16161"/>
<gene>
    <name evidence="3" type="ORF">SNOG_16161</name>
</gene>
<sequence>MSYDSTITFTLDTICPWTYLGFTRLQKALANWISANSGSPVTFTLRLAPYQLYPDFSTEGVSKYEWYKTEKYNDSAERMQMYIDYMTGLGKDDNIPFDFNNGMIANTFHAHRILHYIQETHSPEAAISALLSLYKQYFEEGQHPSSPSTLIKACLAAGLSEQEAKEVVEGEEMKKETKAAIQEQVGNAVDSVPYVVVEGRRRDFTLVGAKGIGEYEKALAQVVKEATCPPMGAFAAPPSGQIEGGVEAAQHRAHDFAHLPILVKHCSAKMDSITNNTLPATTSSTVGIKSFYGPGTWAAWCITLIASWILTLQGSYKHNLNHIGYTLYTNWAAIKMLRHFDWTASASFRAVDFTGTNNALEELSIAVCAVVPLCFSGAYRRRIRRK</sequence>
<dbReference type="EMBL" id="CH445367">
    <property type="protein sequence ID" value="EAT76533.1"/>
    <property type="molecule type" value="Genomic_DNA"/>
</dbReference>
<organism evidence="3 4">
    <name type="scientific">Phaeosphaeria nodorum (strain SN15 / ATCC MYA-4574 / FGSC 10173)</name>
    <name type="common">Glume blotch fungus</name>
    <name type="synonym">Parastagonospora nodorum</name>
    <dbReference type="NCBI Taxonomy" id="321614"/>
    <lineage>
        <taxon>Eukaryota</taxon>
        <taxon>Fungi</taxon>
        <taxon>Dikarya</taxon>
        <taxon>Ascomycota</taxon>
        <taxon>Pezizomycotina</taxon>
        <taxon>Dothideomycetes</taxon>
        <taxon>Pleosporomycetidae</taxon>
        <taxon>Pleosporales</taxon>
        <taxon>Pleosporineae</taxon>
        <taxon>Phaeosphaeriaceae</taxon>
        <taxon>Parastagonospora</taxon>
    </lineage>
</organism>
<dbReference type="InterPro" id="IPR036249">
    <property type="entry name" value="Thioredoxin-like_sf"/>
</dbReference>
<evidence type="ECO:0000256" key="1">
    <source>
        <dbReference type="SAM" id="Phobius"/>
    </source>
</evidence>
<dbReference type="Gene3D" id="3.40.30.10">
    <property type="entry name" value="Glutaredoxin"/>
    <property type="match status" value="1"/>
</dbReference>
<proteinExistence type="predicted"/>
<dbReference type="Pfam" id="PF01323">
    <property type="entry name" value="DSBA"/>
    <property type="match status" value="1"/>
</dbReference>
<accession>Q0TWN1</accession>
<name>Q0TWN1_PHANO</name>
<dbReference type="eggNOG" id="ENOG502SHVE">
    <property type="taxonomic scope" value="Eukaryota"/>
</dbReference>
<dbReference type="RefSeq" id="XP_001806287.1">
    <property type="nucleotide sequence ID" value="XM_001806235.1"/>
</dbReference>
<dbReference type="Proteomes" id="UP000001055">
    <property type="component" value="Unassembled WGS sequence"/>
</dbReference>
<keyword evidence="1" id="KW-1133">Transmembrane helix</keyword>
<keyword evidence="1" id="KW-0812">Transmembrane</keyword>
<dbReference type="HOGENOM" id="CLU_715920_0_0_1"/>
<evidence type="ECO:0000313" key="4">
    <source>
        <dbReference type="Proteomes" id="UP000001055"/>
    </source>
</evidence>
<reference evidence="4" key="1">
    <citation type="journal article" date="2007" name="Plant Cell">
        <title>Dothideomycete-plant interactions illuminated by genome sequencing and EST analysis of the wheat pathogen Stagonospora nodorum.</title>
        <authorList>
            <person name="Hane J.K."/>
            <person name="Lowe R.G."/>
            <person name="Solomon P.S."/>
            <person name="Tan K.C."/>
            <person name="Schoch C.L."/>
            <person name="Spatafora J.W."/>
            <person name="Crous P.W."/>
            <person name="Kodira C."/>
            <person name="Birren B.W."/>
            <person name="Galagan J.E."/>
            <person name="Torriani S.F."/>
            <person name="McDonald B.A."/>
            <person name="Oliver R.P."/>
        </authorList>
    </citation>
    <scope>NUCLEOTIDE SEQUENCE [LARGE SCALE GENOMIC DNA]</scope>
    <source>
        <strain evidence="4">SN15 / ATCC MYA-4574 / FGSC 10173</strain>
    </source>
</reference>
<feature type="transmembrane region" description="Helical" evidence="1">
    <location>
        <begin position="363"/>
        <end position="379"/>
    </location>
</feature>
<feature type="domain" description="DSBA-like thioredoxin" evidence="2">
    <location>
        <begin position="6"/>
        <end position="219"/>
    </location>
</feature>
<evidence type="ECO:0000259" key="2">
    <source>
        <dbReference type="Pfam" id="PF01323"/>
    </source>
</evidence>
<dbReference type="GO" id="GO:0016491">
    <property type="term" value="F:oxidoreductase activity"/>
    <property type="evidence" value="ECO:0007669"/>
    <property type="project" value="InterPro"/>
</dbReference>
<dbReference type="InterPro" id="IPR001853">
    <property type="entry name" value="DSBA-like_thioredoxin_dom"/>
</dbReference>
<dbReference type="PANTHER" id="PTHR13887:SF52">
    <property type="entry name" value="DSBA-LIKE THIOREDOXIN DOMAIN-CONTAINING PROTEIN"/>
    <property type="match status" value="1"/>
</dbReference>
<dbReference type="PANTHER" id="PTHR13887">
    <property type="entry name" value="GLUTATHIONE S-TRANSFERASE KAPPA"/>
    <property type="match status" value="1"/>
</dbReference>